<evidence type="ECO:0000313" key="2">
    <source>
        <dbReference type="Proteomes" id="UP001433268"/>
    </source>
</evidence>
<organism evidence="1 2">
    <name type="scientific">Apiospora hydei</name>
    <dbReference type="NCBI Taxonomy" id="1337664"/>
    <lineage>
        <taxon>Eukaryota</taxon>
        <taxon>Fungi</taxon>
        <taxon>Dikarya</taxon>
        <taxon>Ascomycota</taxon>
        <taxon>Pezizomycotina</taxon>
        <taxon>Sordariomycetes</taxon>
        <taxon>Xylariomycetidae</taxon>
        <taxon>Amphisphaeriales</taxon>
        <taxon>Apiosporaceae</taxon>
        <taxon>Apiospora</taxon>
    </lineage>
</organism>
<dbReference type="RefSeq" id="XP_066663088.1">
    <property type="nucleotide sequence ID" value="XM_066817396.1"/>
</dbReference>
<proteinExistence type="predicted"/>
<comment type="caution">
    <text evidence="1">The sequence shown here is derived from an EMBL/GenBank/DDBJ whole genome shotgun (WGS) entry which is preliminary data.</text>
</comment>
<sequence>MCIKHYVGYHCGHRDPEGTVMKPEYCRRPYRYDHEPTCDNSTFKVHVHVDLNRPRDSDFCPACREVRGEVWKEWAETYARWNQEHIVPVREQNDTHKRIENIFKYVELKSKQAAFRQGPDHTAQEQYRVFQNEILAPMEAQARRIRFANYAWNTRIAMAKQEGQVSEGFLDDLETLRQRNFGVTRMAPPSVSLFLEIQAQLFDRLKVEEDKANN</sequence>
<dbReference type="GeneID" id="92050456"/>
<protein>
    <submittedName>
        <fullName evidence="1">Uncharacterized protein</fullName>
    </submittedName>
</protein>
<dbReference type="EMBL" id="JAQQWN010000009">
    <property type="protein sequence ID" value="KAK8066335.1"/>
    <property type="molecule type" value="Genomic_DNA"/>
</dbReference>
<accession>A0ABR1V7U1</accession>
<evidence type="ECO:0000313" key="1">
    <source>
        <dbReference type="EMBL" id="KAK8066335.1"/>
    </source>
</evidence>
<keyword evidence="2" id="KW-1185">Reference proteome</keyword>
<name>A0ABR1V7U1_9PEZI</name>
<gene>
    <name evidence="1" type="ORF">PG997_013082</name>
</gene>
<reference evidence="1 2" key="1">
    <citation type="submission" date="2023-01" db="EMBL/GenBank/DDBJ databases">
        <title>Analysis of 21 Apiospora genomes using comparative genomics revels a genus with tremendous synthesis potential of carbohydrate active enzymes and secondary metabolites.</title>
        <authorList>
            <person name="Sorensen T."/>
        </authorList>
    </citation>
    <scope>NUCLEOTIDE SEQUENCE [LARGE SCALE GENOMIC DNA]</scope>
    <source>
        <strain evidence="1 2">CBS 114990</strain>
    </source>
</reference>
<dbReference type="Proteomes" id="UP001433268">
    <property type="component" value="Unassembled WGS sequence"/>
</dbReference>